<dbReference type="AlphaFoldDB" id="A0AA38SHM7"/>
<dbReference type="EMBL" id="JARYMX010000007">
    <property type="protein sequence ID" value="KAJ9542984.1"/>
    <property type="molecule type" value="Genomic_DNA"/>
</dbReference>
<keyword evidence="2" id="KW-1185">Reference proteome</keyword>
<evidence type="ECO:0000313" key="1">
    <source>
        <dbReference type="EMBL" id="KAJ9542984.1"/>
    </source>
</evidence>
<dbReference type="CDD" id="cd09272">
    <property type="entry name" value="RNase_HI_RT_Ty1"/>
    <property type="match status" value="1"/>
</dbReference>
<protein>
    <submittedName>
        <fullName evidence="1">Uncharacterized protein</fullName>
    </submittedName>
</protein>
<gene>
    <name evidence="1" type="ORF">OSB04_029490</name>
</gene>
<name>A0AA38SHM7_9ASTR</name>
<organism evidence="1 2">
    <name type="scientific">Centaurea solstitialis</name>
    <name type="common">yellow star-thistle</name>
    <dbReference type="NCBI Taxonomy" id="347529"/>
    <lineage>
        <taxon>Eukaryota</taxon>
        <taxon>Viridiplantae</taxon>
        <taxon>Streptophyta</taxon>
        <taxon>Embryophyta</taxon>
        <taxon>Tracheophyta</taxon>
        <taxon>Spermatophyta</taxon>
        <taxon>Magnoliopsida</taxon>
        <taxon>eudicotyledons</taxon>
        <taxon>Gunneridae</taxon>
        <taxon>Pentapetalae</taxon>
        <taxon>asterids</taxon>
        <taxon>campanulids</taxon>
        <taxon>Asterales</taxon>
        <taxon>Asteraceae</taxon>
        <taxon>Carduoideae</taxon>
        <taxon>Cardueae</taxon>
        <taxon>Centaureinae</taxon>
        <taxon>Centaurea</taxon>
    </lineage>
</organism>
<comment type="caution">
    <text evidence="1">The sequence shown here is derived from an EMBL/GenBank/DDBJ whole genome shotgun (WGS) entry which is preliminary data.</text>
</comment>
<evidence type="ECO:0000313" key="2">
    <source>
        <dbReference type="Proteomes" id="UP001172457"/>
    </source>
</evidence>
<proteinExistence type="predicted"/>
<dbReference type="PANTHER" id="PTHR11439:SF467">
    <property type="entry name" value="INTEGRASE CATALYTIC DOMAIN-CONTAINING PROTEIN"/>
    <property type="match status" value="1"/>
</dbReference>
<accession>A0AA38SHM7</accession>
<dbReference type="PANTHER" id="PTHR11439">
    <property type="entry name" value="GAG-POL-RELATED RETROTRANSPOSON"/>
    <property type="match status" value="1"/>
</dbReference>
<dbReference type="Proteomes" id="UP001172457">
    <property type="component" value="Chromosome 7"/>
</dbReference>
<sequence length="106" mass="12072">MYAQVCTIPDISFAAGMLGRYQVNPGMDHWRAAKKVLRYLQDSDYAKCVDTMKSTSGYIFLLAGAAVSWKSVKQSIITNSTIEAEFVCWDILLVNIAERWLMLQQW</sequence>
<reference evidence="1" key="1">
    <citation type="submission" date="2023-03" db="EMBL/GenBank/DDBJ databases">
        <title>Chromosome-scale reference genome and RAD-based genetic map of yellow starthistle (Centaurea solstitialis) reveal putative structural variation and QTLs associated with invader traits.</title>
        <authorList>
            <person name="Reatini B."/>
            <person name="Cang F.A."/>
            <person name="Jiang Q."/>
            <person name="Mckibben M.T.W."/>
            <person name="Barker M.S."/>
            <person name="Rieseberg L.H."/>
            <person name="Dlugosch K.M."/>
        </authorList>
    </citation>
    <scope>NUCLEOTIDE SEQUENCE</scope>
    <source>
        <strain evidence="1">CAN-66</strain>
        <tissue evidence="1">Leaf</tissue>
    </source>
</reference>